<dbReference type="EMBL" id="JALJEJ010000001">
    <property type="protein sequence ID" value="MCJ8208084.1"/>
    <property type="molecule type" value="Genomic_DNA"/>
</dbReference>
<sequence>MRATIAIIEPHPQIRPLFSELLNDLGYRVLFHTGRFSEFVLLVDPDAPPQVCINDTNYRDMYGFCHSKCIKENFIQSKTIIHSNDPSDMVYQAFKNIDVVDYYVDKCSGLEALQRAI</sequence>
<evidence type="ECO:0008006" key="3">
    <source>
        <dbReference type="Google" id="ProtNLM"/>
    </source>
</evidence>
<protein>
    <recommendedName>
        <fullName evidence="3">Response regulator receiver domain-containing protein</fullName>
    </recommendedName>
</protein>
<organism evidence="1 2">
    <name type="scientific">Mucilaginibacter straminoryzae</name>
    <dbReference type="NCBI Taxonomy" id="2932774"/>
    <lineage>
        <taxon>Bacteria</taxon>
        <taxon>Pseudomonadati</taxon>
        <taxon>Bacteroidota</taxon>
        <taxon>Sphingobacteriia</taxon>
        <taxon>Sphingobacteriales</taxon>
        <taxon>Sphingobacteriaceae</taxon>
        <taxon>Mucilaginibacter</taxon>
    </lineage>
</organism>
<accession>A0A9X1X414</accession>
<dbReference type="SUPFAM" id="SSF52172">
    <property type="entry name" value="CheY-like"/>
    <property type="match status" value="1"/>
</dbReference>
<evidence type="ECO:0000313" key="2">
    <source>
        <dbReference type="Proteomes" id="UP001139450"/>
    </source>
</evidence>
<dbReference type="Gene3D" id="3.40.50.2300">
    <property type="match status" value="1"/>
</dbReference>
<keyword evidence="2" id="KW-1185">Reference proteome</keyword>
<comment type="caution">
    <text evidence="1">The sequence shown here is derived from an EMBL/GenBank/DDBJ whole genome shotgun (WGS) entry which is preliminary data.</text>
</comment>
<dbReference type="Proteomes" id="UP001139450">
    <property type="component" value="Unassembled WGS sequence"/>
</dbReference>
<proteinExistence type="predicted"/>
<dbReference type="RefSeq" id="WP_245127922.1">
    <property type="nucleotide sequence ID" value="NZ_JALJEJ010000001.1"/>
</dbReference>
<dbReference type="AlphaFoldDB" id="A0A9X1X414"/>
<name>A0A9X1X414_9SPHI</name>
<gene>
    <name evidence="1" type="ORF">MUY27_00095</name>
</gene>
<reference evidence="1" key="1">
    <citation type="submission" date="2022-04" db="EMBL/GenBank/DDBJ databases">
        <title>Mucilaginibacter sp. RS28 isolated from freshwater.</title>
        <authorList>
            <person name="Ko S.-R."/>
        </authorList>
    </citation>
    <scope>NUCLEOTIDE SEQUENCE</scope>
    <source>
        <strain evidence="1">RS28</strain>
    </source>
</reference>
<dbReference type="InterPro" id="IPR011006">
    <property type="entry name" value="CheY-like_superfamily"/>
</dbReference>
<evidence type="ECO:0000313" key="1">
    <source>
        <dbReference type="EMBL" id="MCJ8208084.1"/>
    </source>
</evidence>